<evidence type="ECO:0000259" key="10">
    <source>
        <dbReference type="Pfam" id="PF04290"/>
    </source>
</evidence>
<evidence type="ECO:0000256" key="4">
    <source>
        <dbReference type="ARBA" id="ARBA00022519"/>
    </source>
</evidence>
<evidence type="ECO:0000256" key="7">
    <source>
        <dbReference type="ARBA" id="ARBA00023136"/>
    </source>
</evidence>
<feature type="domain" description="Tripartite ATP-independent periplasmic transporters DctQ component" evidence="10">
    <location>
        <begin position="13"/>
        <end position="137"/>
    </location>
</feature>
<evidence type="ECO:0000256" key="2">
    <source>
        <dbReference type="ARBA" id="ARBA00022448"/>
    </source>
</evidence>
<reference evidence="11 12" key="1">
    <citation type="submission" date="2019-06" db="EMBL/GenBank/DDBJ databases">
        <authorList>
            <person name="Li M."/>
        </authorList>
    </citation>
    <scope>NUCLEOTIDE SEQUENCE [LARGE SCALE GENOMIC DNA]</scope>
    <source>
        <strain evidence="11 12">BGMRC6574</strain>
    </source>
</reference>
<evidence type="ECO:0000313" key="12">
    <source>
        <dbReference type="Proteomes" id="UP000320314"/>
    </source>
</evidence>
<dbReference type="InterPro" id="IPR007387">
    <property type="entry name" value="TRAP_DctQ"/>
</dbReference>
<dbReference type="Proteomes" id="UP000320314">
    <property type="component" value="Unassembled WGS sequence"/>
</dbReference>
<dbReference type="PANTHER" id="PTHR35011:SF11">
    <property type="entry name" value="TRAP TRANSPORTER SMALL PERMEASE PROTEIN"/>
    <property type="match status" value="1"/>
</dbReference>
<accession>A0A506UA81</accession>
<dbReference type="GO" id="GO:0005886">
    <property type="term" value="C:plasma membrane"/>
    <property type="evidence" value="ECO:0007669"/>
    <property type="project" value="UniProtKB-SubCell"/>
</dbReference>
<comment type="subunit">
    <text evidence="9">The complex comprises the extracytoplasmic solute receptor protein and the two transmembrane proteins.</text>
</comment>
<gene>
    <name evidence="11" type="ORF">FJU11_06290</name>
</gene>
<keyword evidence="3" id="KW-1003">Cell membrane</keyword>
<comment type="function">
    <text evidence="9">Part of the tripartite ATP-independent periplasmic (TRAP) transport system.</text>
</comment>
<feature type="transmembrane region" description="Helical" evidence="9">
    <location>
        <begin position="73"/>
        <end position="95"/>
    </location>
</feature>
<name>A0A506UA81_9HYPH</name>
<comment type="caution">
    <text evidence="11">The sequence shown here is derived from an EMBL/GenBank/DDBJ whole genome shotgun (WGS) entry which is preliminary data.</text>
</comment>
<protein>
    <recommendedName>
        <fullName evidence="9">TRAP transporter small permease protein</fullName>
    </recommendedName>
</protein>
<dbReference type="GO" id="GO:0015740">
    <property type="term" value="P:C4-dicarboxylate transport"/>
    <property type="evidence" value="ECO:0007669"/>
    <property type="project" value="TreeGrafter"/>
</dbReference>
<dbReference type="InterPro" id="IPR055348">
    <property type="entry name" value="DctQ"/>
</dbReference>
<comment type="similarity">
    <text evidence="8 9">Belongs to the TRAP transporter small permease family.</text>
</comment>
<feature type="transmembrane region" description="Helical" evidence="9">
    <location>
        <begin position="115"/>
        <end position="136"/>
    </location>
</feature>
<evidence type="ECO:0000256" key="5">
    <source>
        <dbReference type="ARBA" id="ARBA00022692"/>
    </source>
</evidence>
<dbReference type="OrthoDB" id="4964541at2"/>
<keyword evidence="2 9" id="KW-0813">Transport</keyword>
<comment type="subcellular location">
    <subcellularLocation>
        <location evidence="1 9">Cell inner membrane</location>
        <topology evidence="1 9">Multi-pass membrane protein</topology>
    </subcellularLocation>
</comment>
<evidence type="ECO:0000256" key="1">
    <source>
        <dbReference type="ARBA" id="ARBA00004429"/>
    </source>
</evidence>
<evidence type="ECO:0000256" key="3">
    <source>
        <dbReference type="ARBA" id="ARBA00022475"/>
    </source>
</evidence>
<dbReference type="AlphaFoldDB" id="A0A506UA81"/>
<keyword evidence="7 9" id="KW-0472">Membrane</keyword>
<evidence type="ECO:0000313" key="11">
    <source>
        <dbReference type="EMBL" id="TPW29974.1"/>
    </source>
</evidence>
<feature type="transmembrane region" description="Helical" evidence="9">
    <location>
        <begin position="31"/>
        <end position="52"/>
    </location>
</feature>
<keyword evidence="6 9" id="KW-1133">Transmembrane helix</keyword>
<dbReference type="EMBL" id="VHLH01000008">
    <property type="protein sequence ID" value="TPW29974.1"/>
    <property type="molecule type" value="Genomic_DNA"/>
</dbReference>
<proteinExistence type="inferred from homology"/>
<sequence length="142" mass="15838">MLVAGIALVVIIATFGWLVWGRYVLNDTPTWVEQLSLLLIIYITCLGAAVGVRRHTHLSIDFVREGMPAVPRAIMRFLSDVVVIAFGILMGWQGYELMLTNADRVLPMLGVTATWRAVPLFICGVLMVAFAAFDVVERNFKR</sequence>
<dbReference type="GO" id="GO:0022857">
    <property type="term" value="F:transmembrane transporter activity"/>
    <property type="evidence" value="ECO:0007669"/>
    <property type="project" value="UniProtKB-UniRule"/>
</dbReference>
<dbReference type="PANTHER" id="PTHR35011">
    <property type="entry name" value="2,3-DIKETO-L-GULONATE TRAP TRANSPORTER SMALL PERMEASE PROTEIN YIAM"/>
    <property type="match status" value="1"/>
</dbReference>
<keyword evidence="4 9" id="KW-0997">Cell inner membrane</keyword>
<keyword evidence="12" id="KW-1185">Reference proteome</keyword>
<keyword evidence="5 9" id="KW-0812">Transmembrane</keyword>
<organism evidence="11 12">
    <name type="scientific">Pararhizobium mangrovi</name>
    <dbReference type="NCBI Taxonomy" id="2590452"/>
    <lineage>
        <taxon>Bacteria</taxon>
        <taxon>Pseudomonadati</taxon>
        <taxon>Pseudomonadota</taxon>
        <taxon>Alphaproteobacteria</taxon>
        <taxon>Hyphomicrobiales</taxon>
        <taxon>Rhizobiaceae</taxon>
        <taxon>Rhizobium/Agrobacterium group</taxon>
        <taxon>Pararhizobium</taxon>
    </lineage>
</organism>
<comment type="caution">
    <text evidence="9">Lacks conserved residue(s) required for the propagation of feature annotation.</text>
</comment>
<dbReference type="Pfam" id="PF04290">
    <property type="entry name" value="DctQ"/>
    <property type="match status" value="1"/>
</dbReference>
<evidence type="ECO:0000256" key="6">
    <source>
        <dbReference type="ARBA" id="ARBA00022989"/>
    </source>
</evidence>
<evidence type="ECO:0000256" key="9">
    <source>
        <dbReference type="RuleBase" id="RU369079"/>
    </source>
</evidence>
<evidence type="ECO:0000256" key="8">
    <source>
        <dbReference type="ARBA" id="ARBA00038436"/>
    </source>
</evidence>